<dbReference type="PANTHER" id="PTHR34068:SF1">
    <property type="entry name" value="UPF0145 PROTEIN YBJQ"/>
    <property type="match status" value="1"/>
</dbReference>
<comment type="similarity">
    <text evidence="1 2">Belongs to the UPF0145 family.</text>
</comment>
<accession>A0A2V2CWP3</accession>
<dbReference type="Gene3D" id="3.30.110.70">
    <property type="entry name" value="Hypothetical protein apc22750. Chain B"/>
    <property type="match status" value="1"/>
</dbReference>
<gene>
    <name evidence="3" type="ORF">DXC81_00955</name>
</gene>
<evidence type="ECO:0000256" key="2">
    <source>
        <dbReference type="HAMAP-Rule" id="MF_00338"/>
    </source>
</evidence>
<evidence type="ECO:0000313" key="3">
    <source>
        <dbReference type="EMBL" id="RGL12261.1"/>
    </source>
</evidence>
<dbReference type="SUPFAM" id="SSF117782">
    <property type="entry name" value="YbjQ-like"/>
    <property type="match status" value="1"/>
</dbReference>
<comment type="caution">
    <text evidence="3">The sequence shown here is derived from an EMBL/GenBank/DDBJ whole genome shotgun (WGS) entry which is preliminary data.</text>
</comment>
<sequence length="108" mass="11470">MLITTTPSVDGYTAARYHGIVFGEVISGVDFIRDFTAGIRNIVGGRSKGYEDELVEAREDALREMAERAEALGANAVVSVDVDYEVLGQGNMLMVTASGTAVELVAKA</sequence>
<dbReference type="Pfam" id="PF01906">
    <property type="entry name" value="YbjQ_1"/>
    <property type="match status" value="1"/>
</dbReference>
<protein>
    <recommendedName>
        <fullName evidence="2">UPF0145 protein DXC81_00955</fullName>
    </recommendedName>
</protein>
<evidence type="ECO:0000313" key="4">
    <source>
        <dbReference type="Proteomes" id="UP000260943"/>
    </source>
</evidence>
<reference evidence="3 4" key="1">
    <citation type="submission" date="2018-08" db="EMBL/GenBank/DDBJ databases">
        <title>A genome reference for cultivated species of the human gut microbiota.</title>
        <authorList>
            <person name="Zou Y."/>
            <person name="Xue W."/>
            <person name="Luo G."/>
        </authorList>
    </citation>
    <scope>NUCLEOTIDE SEQUENCE [LARGE SCALE GENOMIC DNA]</scope>
    <source>
        <strain evidence="3 4">TF08-14</strain>
    </source>
</reference>
<dbReference type="PANTHER" id="PTHR34068">
    <property type="entry name" value="UPF0145 PROTEIN YBJQ"/>
    <property type="match status" value="1"/>
</dbReference>
<dbReference type="InterPro" id="IPR002765">
    <property type="entry name" value="UPF0145_YbjQ-like"/>
</dbReference>
<evidence type="ECO:0000256" key="1">
    <source>
        <dbReference type="ARBA" id="ARBA00010751"/>
    </source>
</evidence>
<dbReference type="RefSeq" id="WP_009141944.1">
    <property type="nucleotide sequence ID" value="NZ_CABKQG010000007.1"/>
</dbReference>
<dbReference type="InterPro" id="IPR035439">
    <property type="entry name" value="UPF0145_dom_sf"/>
</dbReference>
<dbReference type="Proteomes" id="UP000260943">
    <property type="component" value="Unassembled WGS sequence"/>
</dbReference>
<dbReference type="GeneID" id="62759599"/>
<dbReference type="HAMAP" id="MF_00338">
    <property type="entry name" value="UPF0145"/>
    <property type="match status" value="1"/>
</dbReference>
<dbReference type="EMBL" id="QSRJ01000001">
    <property type="protein sequence ID" value="RGL12261.1"/>
    <property type="molecule type" value="Genomic_DNA"/>
</dbReference>
<proteinExistence type="inferred from homology"/>
<organism evidence="3 4">
    <name type="scientific">Collinsella tanakaei</name>
    <dbReference type="NCBI Taxonomy" id="626935"/>
    <lineage>
        <taxon>Bacteria</taxon>
        <taxon>Bacillati</taxon>
        <taxon>Actinomycetota</taxon>
        <taxon>Coriobacteriia</taxon>
        <taxon>Coriobacteriales</taxon>
        <taxon>Coriobacteriaceae</taxon>
        <taxon>Collinsella</taxon>
    </lineage>
</organism>
<dbReference type="AlphaFoldDB" id="A0A2V2CWP3"/>
<name>A0A2V2CWP3_9ACTN</name>